<dbReference type="Pfam" id="PF00004">
    <property type="entry name" value="AAA"/>
    <property type="match status" value="1"/>
</dbReference>
<dbReference type="PANTHER" id="PTHR13779">
    <property type="entry name" value="WERNER HELICASE-INTERACTING PROTEIN 1 FAMILY MEMBER"/>
    <property type="match status" value="1"/>
</dbReference>
<dbReference type="InterPro" id="IPR003593">
    <property type="entry name" value="AAA+_ATPase"/>
</dbReference>
<organism evidence="5 6">
    <name type="scientific">Calothrix parietina FACHB-288</name>
    <dbReference type="NCBI Taxonomy" id="2692896"/>
    <lineage>
        <taxon>Bacteria</taxon>
        <taxon>Bacillati</taxon>
        <taxon>Cyanobacteriota</taxon>
        <taxon>Cyanophyceae</taxon>
        <taxon>Nostocales</taxon>
        <taxon>Calotrichaceae</taxon>
        <taxon>Calothrix</taxon>
    </lineage>
</organism>
<dbReference type="SUPFAM" id="SSF52540">
    <property type="entry name" value="P-loop containing nucleoside triphosphate hydrolases"/>
    <property type="match status" value="1"/>
</dbReference>
<dbReference type="NCBIfam" id="NF009881">
    <property type="entry name" value="PRK13341.1-2"/>
    <property type="match status" value="1"/>
</dbReference>
<evidence type="ECO:0000256" key="3">
    <source>
        <dbReference type="ARBA" id="ARBA00022840"/>
    </source>
</evidence>
<gene>
    <name evidence="5" type="ORF">H6G24_35950</name>
</gene>
<dbReference type="Gene3D" id="3.40.50.150">
    <property type="entry name" value="Vaccinia Virus protein VP39"/>
    <property type="match status" value="1"/>
</dbReference>
<dbReference type="CDD" id="cd18139">
    <property type="entry name" value="HLD_clamp_RarA"/>
    <property type="match status" value="1"/>
</dbReference>
<dbReference type="InterPro" id="IPR051314">
    <property type="entry name" value="AAA_ATPase_RarA/MGS1/WRNIP1"/>
</dbReference>
<dbReference type="Pfam" id="PF12002">
    <property type="entry name" value="MgsA_C"/>
    <property type="match status" value="1"/>
</dbReference>
<evidence type="ECO:0000313" key="5">
    <source>
        <dbReference type="EMBL" id="MBD2200776.1"/>
    </source>
</evidence>
<dbReference type="Gene3D" id="1.20.272.10">
    <property type="match status" value="1"/>
</dbReference>
<keyword evidence="2" id="KW-0547">Nucleotide-binding</keyword>
<protein>
    <submittedName>
        <fullName evidence="5">AAA family ATPase</fullName>
    </submittedName>
</protein>
<dbReference type="PANTHER" id="PTHR13779:SF7">
    <property type="entry name" value="ATPASE WRNIP1"/>
    <property type="match status" value="1"/>
</dbReference>
<evidence type="ECO:0000256" key="1">
    <source>
        <dbReference type="ARBA" id="ARBA00008959"/>
    </source>
</evidence>
<dbReference type="SMART" id="SM00382">
    <property type="entry name" value="AAA"/>
    <property type="match status" value="1"/>
</dbReference>
<dbReference type="Gene3D" id="3.40.50.300">
    <property type="entry name" value="P-loop containing nucleotide triphosphate hydrolases"/>
    <property type="match status" value="1"/>
</dbReference>
<dbReference type="InterPro" id="IPR021886">
    <property type="entry name" value="MgsA_C"/>
</dbReference>
<comment type="caution">
    <text evidence="5">The sequence shown here is derived from an EMBL/GenBank/DDBJ whole genome shotgun (WGS) entry which is preliminary data.</text>
</comment>
<evidence type="ECO:0000313" key="6">
    <source>
        <dbReference type="Proteomes" id="UP000658514"/>
    </source>
</evidence>
<evidence type="ECO:0000256" key="2">
    <source>
        <dbReference type="ARBA" id="ARBA00022741"/>
    </source>
</evidence>
<dbReference type="InterPro" id="IPR003959">
    <property type="entry name" value="ATPase_AAA_core"/>
</dbReference>
<dbReference type="Gene3D" id="1.10.3710.10">
    <property type="entry name" value="DNA polymerase III clamp loader subunits, C-terminal domain"/>
    <property type="match status" value="1"/>
</dbReference>
<dbReference type="NCBIfam" id="NF009883">
    <property type="entry name" value="PRK13341.1-4"/>
    <property type="match status" value="1"/>
</dbReference>
<dbReference type="InterPro" id="IPR027417">
    <property type="entry name" value="P-loop_NTPase"/>
</dbReference>
<dbReference type="InterPro" id="IPR029063">
    <property type="entry name" value="SAM-dependent_MTases_sf"/>
</dbReference>
<dbReference type="SUPFAM" id="SSF48019">
    <property type="entry name" value="post-AAA+ oligomerization domain-like"/>
    <property type="match status" value="1"/>
</dbReference>
<evidence type="ECO:0000259" key="4">
    <source>
        <dbReference type="SMART" id="SM00382"/>
    </source>
</evidence>
<name>A0ABR8ALA6_9CYAN</name>
<dbReference type="Pfam" id="PF16193">
    <property type="entry name" value="AAA_assoc_2"/>
    <property type="match status" value="1"/>
</dbReference>
<dbReference type="Gene3D" id="1.10.8.60">
    <property type="match status" value="1"/>
</dbReference>
<keyword evidence="6" id="KW-1185">Reference proteome</keyword>
<accession>A0ABR8ALA6</accession>
<dbReference type="InterPro" id="IPR032423">
    <property type="entry name" value="AAA_assoc_2"/>
</dbReference>
<dbReference type="Proteomes" id="UP000658514">
    <property type="component" value="Unassembled WGS sequence"/>
</dbReference>
<proteinExistence type="inferred from homology"/>
<dbReference type="EMBL" id="JACJQH010000112">
    <property type="protein sequence ID" value="MBD2200776.1"/>
    <property type="molecule type" value="Genomic_DNA"/>
</dbReference>
<keyword evidence="3" id="KW-0067">ATP-binding</keyword>
<feature type="domain" description="AAA+ ATPase" evidence="4">
    <location>
        <begin position="51"/>
        <end position="168"/>
    </location>
</feature>
<dbReference type="SUPFAM" id="SSF53335">
    <property type="entry name" value="S-adenosyl-L-methionine-dependent methyltransferases"/>
    <property type="match status" value="1"/>
</dbReference>
<comment type="similarity">
    <text evidence="1">Belongs to the AAA ATPase family. RarA/MGS1/WRNIP1 subfamily.</text>
</comment>
<dbReference type="CDD" id="cd00009">
    <property type="entry name" value="AAA"/>
    <property type="match status" value="1"/>
</dbReference>
<dbReference type="InterPro" id="IPR008921">
    <property type="entry name" value="DNA_pol3_clamp-load_cplx_C"/>
</dbReference>
<dbReference type="RefSeq" id="WP_190551978.1">
    <property type="nucleotide sequence ID" value="NZ_CAWPNO010000016.1"/>
</dbReference>
<reference evidence="5 6" key="1">
    <citation type="journal article" date="2020" name="ISME J.">
        <title>Comparative genomics reveals insights into cyanobacterial evolution and habitat adaptation.</title>
        <authorList>
            <person name="Chen M.Y."/>
            <person name="Teng W.K."/>
            <person name="Zhao L."/>
            <person name="Hu C.X."/>
            <person name="Zhou Y.K."/>
            <person name="Han B.P."/>
            <person name="Song L.R."/>
            <person name="Shu W.S."/>
        </authorList>
    </citation>
    <scope>NUCLEOTIDE SEQUENCE [LARGE SCALE GENOMIC DNA]</scope>
    <source>
        <strain evidence="5 6">FACHB-288</strain>
    </source>
</reference>
<sequence length="740" mass="82216">MDLFDQHLAQVTAVEAPLAARMRPQTLDEFVGQDHILGTGRLLRRAISLDQLSSLIFYGPPGTGKTTLARVIANTTRAHFIAINAVLSGVKEIRAAIETAQEQRKFHNRRTILFVDEVHRFNKSQQDALLPWVENGTVILIGATTENPYFEVNKALVSRSRIFQLKPLKDEDLYQIVEQTLNDSQRGYGKLKVQIDDDALAHLVNVANGDARSLLNALELAVETTSANSNDVIHITLAVAEESIQQRAVLYDKEGDAHFDTISAFIKSLRGSDPDAALYWLAKMVYAGEDPRFIFRRMLILASEDVGLADPNAVVVVNACAEAFDRVGMPEGRYHLAQATLYLATAPKSNSIMGFFDALAAVESERSADIPNHLKDANRDKKGFGHGAGYLYPHAYRDHWVAQQYLPASLQGQVFYQPSMQGFEEKINAQVASRREAQLAALVEGMGVAPLEILTYGSIDQTTELWIQRTLSQVGTQLATVRDRIFTLAQLQRHHLVLDLNAGSGLLTWEAIRRVVEGGVYACVHTQNDALVLIEQAAALPQLMRPVILNTQITELPAVLASQTPGVIFDYIIGRNVLFAQADKAIASQIIAKLLPPSGKILLAESIPRHAQRLYRLIEPEKLDKKLYQRLVMAEEAIYSNQSDPMLNWDAFDLQQAFEDAGLAVEVSVEQNTTPIHITSGFIDRLFRANANRPSYGERLAQNLTSLEIHSLNELFMRSLLNQTVSWMSSTAFLKAAYKI</sequence>